<dbReference type="WBParaSite" id="MCOS_0000019001-mRNA-1">
    <property type="protein sequence ID" value="MCOS_0000019001-mRNA-1"/>
    <property type="gene ID" value="MCOS_0000019001"/>
</dbReference>
<dbReference type="AlphaFoldDB" id="A0A0R3U1F5"/>
<evidence type="ECO:0000256" key="1">
    <source>
        <dbReference type="SAM" id="Phobius"/>
    </source>
</evidence>
<keyword evidence="1" id="KW-0472">Membrane</keyword>
<sequence>MCYIDFYEKTNIHIHMTILGALLTLLSIFMITLGIARCREDVWVAGILVAIVGVPIFIFGLFIFCTLNRPGRIPGCEQDFSVSKLSMPTIANVHYGSRFFYPIKGAGYDYMSRVSRQPQSTTSAGRPLEQSYYRISSQI</sequence>
<protein>
    <submittedName>
        <fullName evidence="4">Transmembrane protein</fullName>
    </submittedName>
</protein>
<keyword evidence="1" id="KW-1133">Transmembrane helix</keyword>
<reference evidence="4" key="1">
    <citation type="submission" date="2017-02" db="UniProtKB">
        <authorList>
            <consortium name="WormBaseParasite"/>
        </authorList>
    </citation>
    <scope>IDENTIFICATION</scope>
</reference>
<evidence type="ECO:0000313" key="3">
    <source>
        <dbReference type="Proteomes" id="UP000267029"/>
    </source>
</evidence>
<proteinExistence type="predicted"/>
<keyword evidence="1" id="KW-0812">Transmembrane</keyword>
<dbReference type="OrthoDB" id="6230288at2759"/>
<evidence type="ECO:0000313" key="2">
    <source>
        <dbReference type="EMBL" id="VDD74188.1"/>
    </source>
</evidence>
<accession>A0A0R3U1F5</accession>
<gene>
    <name evidence="2" type="ORF">MCOS_LOCUS191</name>
</gene>
<reference evidence="2 3" key="2">
    <citation type="submission" date="2018-10" db="EMBL/GenBank/DDBJ databases">
        <authorList>
            <consortium name="Pathogen Informatics"/>
        </authorList>
    </citation>
    <scope>NUCLEOTIDE SEQUENCE [LARGE SCALE GENOMIC DNA]</scope>
</reference>
<dbReference type="Proteomes" id="UP000267029">
    <property type="component" value="Unassembled WGS sequence"/>
</dbReference>
<feature type="transmembrane region" description="Helical" evidence="1">
    <location>
        <begin position="42"/>
        <end position="64"/>
    </location>
</feature>
<name>A0A0R3U1F5_MESCO</name>
<evidence type="ECO:0000313" key="4">
    <source>
        <dbReference type="WBParaSite" id="MCOS_0000019001-mRNA-1"/>
    </source>
</evidence>
<dbReference type="EMBL" id="UXSR01000014">
    <property type="protein sequence ID" value="VDD74188.1"/>
    <property type="molecule type" value="Genomic_DNA"/>
</dbReference>
<organism evidence="4">
    <name type="scientific">Mesocestoides corti</name>
    <name type="common">Flatworm</name>
    <dbReference type="NCBI Taxonomy" id="53468"/>
    <lineage>
        <taxon>Eukaryota</taxon>
        <taxon>Metazoa</taxon>
        <taxon>Spiralia</taxon>
        <taxon>Lophotrochozoa</taxon>
        <taxon>Platyhelminthes</taxon>
        <taxon>Cestoda</taxon>
        <taxon>Eucestoda</taxon>
        <taxon>Cyclophyllidea</taxon>
        <taxon>Mesocestoididae</taxon>
        <taxon>Mesocestoides</taxon>
    </lineage>
</organism>
<feature type="transmembrane region" description="Helical" evidence="1">
    <location>
        <begin position="12"/>
        <end position="36"/>
    </location>
</feature>
<keyword evidence="3" id="KW-1185">Reference proteome</keyword>